<protein>
    <submittedName>
        <fullName evidence="1">Uncharacterized protein</fullName>
    </submittedName>
</protein>
<sequence>MNIQAMLKGSLETFPDQTSSGWCAAKPDTSCQSVFRFQECICIPDGFRGPVEFSLQHKVKTNTF</sequence>
<dbReference type="EMBL" id="GBXM01008571">
    <property type="protein sequence ID" value="JAI00007.1"/>
    <property type="molecule type" value="Transcribed_RNA"/>
</dbReference>
<reference evidence="1" key="2">
    <citation type="journal article" date="2015" name="Fish Shellfish Immunol.">
        <title>Early steps in the European eel (Anguilla anguilla)-Vibrio vulnificus interaction in the gills: Role of the RtxA13 toxin.</title>
        <authorList>
            <person name="Callol A."/>
            <person name="Pajuelo D."/>
            <person name="Ebbesson L."/>
            <person name="Teles M."/>
            <person name="MacKenzie S."/>
            <person name="Amaro C."/>
        </authorList>
    </citation>
    <scope>NUCLEOTIDE SEQUENCE</scope>
</reference>
<organism evidence="1">
    <name type="scientific">Anguilla anguilla</name>
    <name type="common">European freshwater eel</name>
    <name type="synonym">Muraena anguilla</name>
    <dbReference type="NCBI Taxonomy" id="7936"/>
    <lineage>
        <taxon>Eukaryota</taxon>
        <taxon>Metazoa</taxon>
        <taxon>Chordata</taxon>
        <taxon>Craniata</taxon>
        <taxon>Vertebrata</taxon>
        <taxon>Euteleostomi</taxon>
        <taxon>Actinopterygii</taxon>
        <taxon>Neopterygii</taxon>
        <taxon>Teleostei</taxon>
        <taxon>Anguilliformes</taxon>
        <taxon>Anguillidae</taxon>
        <taxon>Anguilla</taxon>
    </lineage>
</organism>
<name>A0A0E9XC31_ANGAN</name>
<evidence type="ECO:0000313" key="1">
    <source>
        <dbReference type="EMBL" id="JAI00007.1"/>
    </source>
</evidence>
<proteinExistence type="predicted"/>
<reference evidence="1" key="1">
    <citation type="submission" date="2014-11" db="EMBL/GenBank/DDBJ databases">
        <authorList>
            <person name="Amaro Gonzalez C."/>
        </authorList>
    </citation>
    <scope>NUCLEOTIDE SEQUENCE</scope>
</reference>
<accession>A0A0E9XC31</accession>
<dbReference type="AlphaFoldDB" id="A0A0E9XC31"/>